<dbReference type="EMBL" id="CADCWL010000101">
    <property type="protein sequence ID" value="CAA9565203.1"/>
    <property type="molecule type" value="Genomic_DNA"/>
</dbReference>
<dbReference type="InterPro" id="IPR046192">
    <property type="entry name" value="DUF6220"/>
</dbReference>
<keyword evidence="1" id="KW-0812">Transmembrane</keyword>
<feature type="transmembrane region" description="Helical" evidence="1">
    <location>
        <begin position="93"/>
        <end position="113"/>
    </location>
</feature>
<gene>
    <name evidence="2" type="ORF">AVDCRST_MAG19-2183</name>
</gene>
<feature type="transmembrane region" description="Helical" evidence="1">
    <location>
        <begin position="69"/>
        <end position="87"/>
    </location>
</feature>
<dbReference type="AlphaFoldDB" id="A0A6J4V5E8"/>
<sequence>MITDAARRAAVALAWLFAAAVVVQVFLAGLSLFDSALRWDDHRAFGSAIAIGPVLLLLCAVVGRLPLRLIGGAALLFWLYGMQFVLAHAGNGYVAALHPVNAIALFATAVWLGRGARRVTAGKRTASAAVDRLAGSGAGG</sequence>
<keyword evidence="1" id="KW-0472">Membrane</keyword>
<organism evidence="2">
    <name type="scientific">uncultured Thermomicrobiales bacterium</name>
    <dbReference type="NCBI Taxonomy" id="1645740"/>
    <lineage>
        <taxon>Bacteria</taxon>
        <taxon>Pseudomonadati</taxon>
        <taxon>Thermomicrobiota</taxon>
        <taxon>Thermomicrobia</taxon>
        <taxon>Thermomicrobiales</taxon>
        <taxon>environmental samples</taxon>
    </lineage>
</organism>
<proteinExistence type="predicted"/>
<reference evidence="2" key="1">
    <citation type="submission" date="2020-02" db="EMBL/GenBank/DDBJ databases">
        <authorList>
            <person name="Meier V. D."/>
        </authorList>
    </citation>
    <scope>NUCLEOTIDE SEQUENCE</scope>
    <source>
        <strain evidence="2">AVDCRST_MAG19</strain>
    </source>
</reference>
<protein>
    <submittedName>
        <fullName evidence="2">Uncharacterized protein</fullName>
    </submittedName>
</protein>
<dbReference type="Pfam" id="PF19728">
    <property type="entry name" value="DUF6220"/>
    <property type="match status" value="1"/>
</dbReference>
<keyword evidence="1" id="KW-1133">Transmembrane helix</keyword>
<evidence type="ECO:0000256" key="1">
    <source>
        <dbReference type="SAM" id="Phobius"/>
    </source>
</evidence>
<name>A0A6J4V5E8_9BACT</name>
<evidence type="ECO:0000313" key="2">
    <source>
        <dbReference type="EMBL" id="CAA9565203.1"/>
    </source>
</evidence>
<feature type="transmembrane region" description="Helical" evidence="1">
    <location>
        <begin position="12"/>
        <end position="32"/>
    </location>
</feature>
<accession>A0A6J4V5E8</accession>
<feature type="transmembrane region" description="Helical" evidence="1">
    <location>
        <begin position="44"/>
        <end position="62"/>
    </location>
</feature>